<keyword evidence="2" id="KW-1185">Reference proteome</keyword>
<dbReference type="Proteomes" id="UP000447434">
    <property type="component" value="Chromosome 20"/>
</dbReference>
<sequence>MSFQDNFDLAILLPSRQRFTSMERMIYSDRYESPNRLHCQNSCIFEITL</sequence>
<name>A0A6A4NAU5_LUPAL</name>
<proteinExistence type="predicted"/>
<reference evidence="2" key="1">
    <citation type="journal article" date="2020" name="Nat. Commun.">
        <title>Genome sequence of the cluster root forming white lupin.</title>
        <authorList>
            <person name="Hufnagel B."/>
            <person name="Marques A."/>
            <person name="Soriano A."/>
            <person name="Marques L."/>
            <person name="Divol F."/>
            <person name="Doumas P."/>
            <person name="Sallet E."/>
            <person name="Mancinotti D."/>
            <person name="Carrere S."/>
            <person name="Marande W."/>
            <person name="Arribat S."/>
            <person name="Keller J."/>
            <person name="Huneau C."/>
            <person name="Blein T."/>
            <person name="Aime D."/>
            <person name="Laguerre M."/>
            <person name="Taylor J."/>
            <person name="Schubert V."/>
            <person name="Nelson M."/>
            <person name="Geu-Flores F."/>
            <person name="Crespi M."/>
            <person name="Gallardo-Guerrero K."/>
            <person name="Delaux P.-M."/>
            <person name="Salse J."/>
            <person name="Berges H."/>
            <person name="Guyot R."/>
            <person name="Gouzy J."/>
            <person name="Peret B."/>
        </authorList>
    </citation>
    <scope>NUCLEOTIDE SEQUENCE [LARGE SCALE GENOMIC DNA]</scope>
    <source>
        <strain evidence="2">cv. Amiga</strain>
    </source>
</reference>
<gene>
    <name evidence="1" type="ORF">Lalb_Chr20g0112441</name>
</gene>
<evidence type="ECO:0000313" key="1">
    <source>
        <dbReference type="EMBL" id="KAE9590896.1"/>
    </source>
</evidence>
<organism evidence="1 2">
    <name type="scientific">Lupinus albus</name>
    <name type="common">White lupine</name>
    <name type="synonym">Lupinus termis</name>
    <dbReference type="NCBI Taxonomy" id="3870"/>
    <lineage>
        <taxon>Eukaryota</taxon>
        <taxon>Viridiplantae</taxon>
        <taxon>Streptophyta</taxon>
        <taxon>Embryophyta</taxon>
        <taxon>Tracheophyta</taxon>
        <taxon>Spermatophyta</taxon>
        <taxon>Magnoliopsida</taxon>
        <taxon>eudicotyledons</taxon>
        <taxon>Gunneridae</taxon>
        <taxon>Pentapetalae</taxon>
        <taxon>rosids</taxon>
        <taxon>fabids</taxon>
        <taxon>Fabales</taxon>
        <taxon>Fabaceae</taxon>
        <taxon>Papilionoideae</taxon>
        <taxon>50 kb inversion clade</taxon>
        <taxon>genistoids sensu lato</taxon>
        <taxon>core genistoids</taxon>
        <taxon>Genisteae</taxon>
        <taxon>Lupinus</taxon>
    </lineage>
</organism>
<comment type="caution">
    <text evidence="1">The sequence shown here is derived from an EMBL/GenBank/DDBJ whole genome shotgun (WGS) entry which is preliminary data.</text>
</comment>
<dbReference type="EMBL" id="WOCE01000020">
    <property type="protein sequence ID" value="KAE9590896.1"/>
    <property type="molecule type" value="Genomic_DNA"/>
</dbReference>
<accession>A0A6A4NAU5</accession>
<evidence type="ECO:0000313" key="2">
    <source>
        <dbReference type="Proteomes" id="UP000447434"/>
    </source>
</evidence>
<dbReference type="OrthoDB" id="584526at2759"/>
<protein>
    <submittedName>
        <fullName evidence="1">Uncharacterized protein</fullName>
    </submittedName>
</protein>
<dbReference type="AlphaFoldDB" id="A0A6A4NAU5"/>